<dbReference type="PANTHER" id="PTHR42756">
    <property type="entry name" value="TRANSCRIPTIONAL REGULATOR, MARR"/>
    <property type="match status" value="1"/>
</dbReference>
<dbReference type="InterPro" id="IPR036388">
    <property type="entry name" value="WH-like_DNA-bd_sf"/>
</dbReference>
<keyword evidence="2" id="KW-0238">DNA-binding</keyword>
<proteinExistence type="predicted"/>
<keyword evidence="6" id="KW-1185">Reference proteome</keyword>
<dbReference type="GO" id="GO:0003677">
    <property type="term" value="F:DNA binding"/>
    <property type="evidence" value="ECO:0007669"/>
    <property type="project" value="UniProtKB-KW"/>
</dbReference>
<reference evidence="5 6" key="1">
    <citation type="submission" date="2006-03" db="EMBL/GenBank/DDBJ databases">
        <title>Complete sequence of Shewanella denitrificans OS217.</title>
        <authorList>
            <consortium name="US DOE Joint Genome Institute"/>
            <person name="Copeland A."/>
            <person name="Lucas S."/>
            <person name="Lapidus A."/>
            <person name="Barry K."/>
            <person name="Detter J.C."/>
            <person name="Glavina del Rio T."/>
            <person name="Hammon N."/>
            <person name="Israni S."/>
            <person name="Dalin E."/>
            <person name="Tice H."/>
            <person name="Pitluck S."/>
            <person name="Brettin T."/>
            <person name="Bruce D."/>
            <person name="Han C."/>
            <person name="Tapia R."/>
            <person name="Gilna P."/>
            <person name="Kiss H."/>
            <person name="Schmutz J."/>
            <person name="Larimer F."/>
            <person name="Land M."/>
            <person name="Hauser L."/>
            <person name="Kyrpides N."/>
            <person name="Lykidis A."/>
            <person name="Richardson P."/>
        </authorList>
    </citation>
    <scope>NUCLEOTIDE SEQUENCE [LARGE SCALE GENOMIC DNA]</scope>
    <source>
        <strain evidence="6">OS217 / ATCC BAA-1090 / DSM 15013</strain>
    </source>
</reference>
<accession>Q12NV2</accession>
<evidence type="ECO:0000256" key="1">
    <source>
        <dbReference type="ARBA" id="ARBA00023015"/>
    </source>
</evidence>
<dbReference type="OrthoDB" id="32523at2"/>
<dbReference type="Gene3D" id="1.10.10.10">
    <property type="entry name" value="Winged helix-like DNA-binding domain superfamily/Winged helix DNA-binding domain"/>
    <property type="match status" value="1"/>
</dbReference>
<dbReference type="eggNOG" id="COG1846">
    <property type="taxonomic scope" value="Bacteria"/>
</dbReference>
<evidence type="ECO:0000259" key="4">
    <source>
        <dbReference type="PROSITE" id="PS50995"/>
    </source>
</evidence>
<evidence type="ECO:0000256" key="3">
    <source>
        <dbReference type="ARBA" id="ARBA00023163"/>
    </source>
</evidence>
<dbReference type="SMART" id="SM00347">
    <property type="entry name" value="HTH_MARR"/>
    <property type="match status" value="1"/>
</dbReference>
<dbReference type="Pfam" id="PF12802">
    <property type="entry name" value="MarR_2"/>
    <property type="match status" value="1"/>
</dbReference>
<name>Q12NV2_SHEDO</name>
<dbReference type="PRINTS" id="PR00598">
    <property type="entry name" value="HTHMARR"/>
</dbReference>
<keyword evidence="3" id="KW-0804">Transcription</keyword>
<protein>
    <submittedName>
        <fullName evidence="5">Transcriptional regulator</fullName>
    </submittedName>
</protein>
<dbReference type="SUPFAM" id="SSF46785">
    <property type="entry name" value="Winged helix' DNA-binding domain"/>
    <property type="match status" value="1"/>
</dbReference>
<dbReference type="InterPro" id="IPR036390">
    <property type="entry name" value="WH_DNA-bd_sf"/>
</dbReference>
<dbReference type="Proteomes" id="UP000001982">
    <property type="component" value="Chromosome"/>
</dbReference>
<dbReference type="EMBL" id="CP000302">
    <property type="protein sequence ID" value="ABE54874.1"/>
    <property type="molecule type" value="Genomic_DNA"/>
</dbReference>
<dbReference type="RefSeq" id="WP_011496032.1">
    <property type="nucleotide sequence ID" value="NC_007954.1"/>
</dbReference>
<evidence type="ECO:0000313" key="6">
    <source>
        <dbReference type="Proteomes" id="UP000001982"/>
    </source>
</evidence>
<keyword evidence="1" id="KW-0805">Transcription regulation</keyword>
<dbReference type="AlphaFoldDB" id="Q12NV2"/>
<dbReference type="PROSITE" id="PS50995">
    <property type="entry name" value="HTH_MARR_2"/>
    <property type="match status" value="1"/>
</dbReference>
<organism evidence="5 6">
    <name type="scientific">Shewanella denitrificans (strain OS217 / ATCC BAA-1090 / DSM 15013)</name>
    <dbReference type="NCBI Taxonomy" id="318161"/>
    <lineage>
        <taxon>Bacteria</taxon>
        <taxon>Pseudomonadati</taxon>
        <taxon>Pseudomonadota</taxon>
        <taxon>Gammaproteobacteria</taxon>
        <taxon>Alteromonadales</taxon>
        <taxon>Shewanellaceae</taxon>
        <taxon>Shewanella</taxon>
    </lineage>
</organism>
<evidence type="ECO:0000256" key="2">
    <source>
        <dbReference type="ARBA" id="ARBA00023125"/>
    </source>
</evidence>
<dbReference type="GO" id="GO:0003700">
    <property type="term" value="F:DNA-binding transcription factor activity"/>
    <property type="evidence" value="ECO:0007669"/>
    <property type="project" value="InterPro"/>
</dbReference>
<dbReference type="HOGENOM" id="CLU_083287_27_5_6"/>
<sequence>MKQDRVETFLQQWQQVRPELDCSPMGVIGRLARAQQLISARLLPVFKAFNLSAIEFDILATLRRADCPLTPTELYQTLMISSGAMSTRCEQLVQRQLIERLASGDDRRSCKIALTSIGTTLIDAAVEAHLTNETDILSPLTLDEQQQLASLLTRWLVANE</sequence>
<dbReference type="InterPro" id="IPR000835">
    <property type="entry name" value="HTH_MarR-typ"/>
</dbReference>
<evidence type="ECO:0000313" key="5">
    <source>
        <dbReference type="EMBL" id="ABE54874.1"/>
    </source>
</evidence>
<dbReference type="PANTHER" id="PTHR42756:SF1">
    <property type="entry name" value="TRANSCRIPTIONAL REPRESSOR OF EMRAB OPERON"/>
    <property type="match status" value="1"/>
</dbReference>
<feature type="domain" description="HTH marR-type" evidence="4">
    <location>
        <begin position="24"/>
        <end position="157"/>
    </location>
</feature>
<gene>
    <name evidence="5" type="ordered locus">Sden_1590</name>
</gene>
<dbReference type="KEGG" id="sdn:Sden_1590"/>
<dbReference type="STRING" id="318161.Sden_1590"/>